<keyword evidence="6" id="KW-1185">Reference proteome</keyword>
<dbReference type="SUPFAM" id="SSF47459">
    <property type="entry name" value="HLH, helix-loop-helix DNA-binding domain"/>
    <property type="match status" value="1"/>
</dbReference>
<comment type="caution">
    <text evidence="5">The sequence shown here is derived from an EMBL/GenBank/DDBJ whole genome shotgun (WGS) entry which is preliminary data.</text>
</comment>
<evidence type="ECO:0000313" key="6">
    <source>
        <dbReference type="Proteomes" id="UP001358417"/>
    </source>
</evidence>
<sequence>MATQVTQLPTQNANANNKRKRAVGDQEAGRNVKTQSTNGDHEPSYAALLQGIEGASLPEADDSTRTAQAALATPMGQSTYPEPGSFDATAALPSGFDEGSPSTNFASGPQALIDARSANNANKPPVGTQEWHQQRKDNHKEVERRRREVINEGIENIAKIVPGTEKNKGAILQRTCQYITELQTKVNAFDNERATFEIALKELTTRLDRVRESSRTAWADSVKWQQRARDADLHFDDYDEAALSGLVVDDVNVTTDS</sequence>
<feature type="compositionally biased region" description="Basic and acidic residues" evidence="3">
    <location>
        <begin position="132"/>
        <end position="142"/>
    </location>
</feature>
<dbReference type="GO" id="GO:0005634">
    <property type="term" value="C:nucleus"/>
    <property type="evidence" value="ECO:0007669"/>
    <property type="project" value="TreeGrafter"/>
</dbReference>
<dbReference type="GeneID" id="89969328"/>
<reference evidence="5 6" key="1">
    <citation type="submission" date="2023-08" db="EMBL/GenBank/DDBJ databases">
        <title>Black Yeasts Isolated from many extreme environments.</title>
        <authorList>
            <person name="Coleine C."/>
            <person name="Stajich J.E."/>
            <person name="Selbmann L."/>
        </authorList>
    </citation>
    <scope>NUCLEOTIDE SEQUENCE [LARGE SCALE GENOMIC DNA]</scope>
    <source>
        <strain evidence="5 6">CCFEE 5792</strain>
    </source>
</reference>
<dbReference type="SMART" id="SM00353">
    <property type="entry name" value="HLH"/>
    <property type="match status" value="1"/>
</dbReference>
<dbReference type="CDD" id="cd11398">
    <property type="entry name" value="bHLHzip_scCBP1"/>
    <property type="match status" value="1"/>
</dbReference>
<protein>
    <recommendedName>
        <fullName evidence="4">BHLH domain-containing protein</fullName>
    </recommendedName>
</protein>
<evidence type="ECO:0000256" key="1">
    <source>
        <dbReference type="ARBA" id="ARBA00023125"/>
    </source>
</evidence>
<feature type="domain" description="BHLH" evidence="4">
    <location>
        <begin position="134"/>
        <end position="182"/>
    </location>
</feature>
<accession>A0AAV9NWI6</accession>
<keyword evidence="2" id="KW-0539">Nucleus</keyword>
<dbReference type="PROSITE" id="PS50888">
    <property type="entry name" value="BHLH"/>
    <property type="match status" value="1"/>
</dbReference>
<dbReference type="Pfam" id="PF00010">
    <property type="entry name" value="HLH"/>
    <property type="match status" value="1"/>
</dbReference>
<gene>
    <name evidence="5" type="ORF">LTR84_001106</name>
</gene>
<evidence type="ECO:0000313" key="5">
    <source>
        <dbReference type="EMBL" id="KAK5065268.1"/>
    </source>
</evidence>
<name>A0AAV9NWI6_9EURO</name>
<evidence type="ECO:0000256" key="3">
    <source>
        <dbReference type="SAM" id="MobiDB-lite"/>
    </source>
</evidence>
<dbReference type="AlphaFoldDB" id="A0AAV9NWI6"/>
<dbReference type="EMBL" id="JAVRRD010000001">
    <property type="protein sequence ID" value="KAK5065268.1"/>
    <property type="molecule type" value="Genomic_DNA"/>
</dbReference>
<dbReference type="InterPro" id="IPR047206">
    <property type="entry name" value="bHLHzip_scCBP1-like"/>
</dbReference>
<feature type="region of interest" description="Disordered" evidence="3">
    <location>
        <begin position="1"/>
        <end position="66"/>
    </location>
</feature>
<dbReference type="GO" id="GO:0003700">
    <property type="term" value="F:DNA-binding transcription factor activity"/>
    <property type="evidence" value="ECO:0007669"/>
    <property type="project" value="InterPro"/>
</dbReference>
<proteinExistence type="predicted"/>
<evidence type="ECO:0000256" key="2">
    <source>
        <dbReference type="ARBA" id="ARBA00023242"/>
    </source>
</evidence>
<dbReference type="PANTHER" id="PTHR47787">
    <property type="entry name" value="CENTROMERE-BINDING PROTEIN 1"/>
    <property type="match status" value="1"/>
</dbReference>
<dbReference type="GO" id="GO:0003677">
    <property type="term" value="F:DNA binding"/>
    <property type="evidence" value="ECO:0007669"/>
    <property type="project" value="UniProtKB-KW"/>
</dbReference>
<dbReference type="Gene3D" id="4.10.280.10">
    <property type="entry name" value="Helix-loop-helix DNA-binding domain"/>
    <property type="match status" value="1"/>
</dbReference>
<evidence type="ECO:0000259" key="4">
    <source>
        <dbReference type="PROSITE" id="PS50888"/>
    </source>
</evidence>
<organism evidence="5 6">
    <name type="scientific">Exophiala bonariae</name>
    <dbReference type="NCBI Taxonomy" id="1690606"/>
    <lineage>
        <taxon>Eukaryota</taxon>
        <taxon>Fungi</taxon>
        <taxon>Dikarya</taxon>
        <taxon>Ascomycota</taxon>
        <taxon>Pezizomycotina</taxon>
        <taxon>Eurotiomycetes</taxon>
        <taxon>Chaetothyriomycetidae</taxon>
        <taxon>Chaetothyriales</taxon>
        <taxon>Herpotrichiellaceae</taxon>
        <taxon>Exophiala</taxon>
    </lineage>
</organism>
<keyword evidence="1" id="KW-0238">DNA-binding</keyword>
<feature type="compositionally biased region" description="Polar residues" evidence="3">
    <location>
        <begin position="1"/>
        <end position="11"/>
    </location>
</feature>
<dbReference type="InterPro" id="IPR036638">
    <property type="entry name" value="HLH_DNA-bd_sf"/>
</dbReference>
<feature type="region of interest" description="Disordered" evidence="3">
    <location>
        <begin position="122"/>
        <end position="142"/>
    </location>
</feature>
<dbReference type="GO" id="GO:0046983">
    <property type="term" value="F:protein dimerization activity"/>
    <property type="evidence" value="ECO:0007669"/>
    <property type="project" value="InterPro"/>
</dbReference>
<dbReference type="InterPro" id="IPR011598">
    <property type="entry name" value="bHLH_dom"/>
</dbReference>
<dbReference type="PANTHER" id="PTHR47787:SF1">
    <property type="entry name" value="CENTROMERE-BINDING PROTEIN 1"/>
    <property type="match status" value="1"/>
</dbReference>
<dbReference type="Proteomes" id="UP001358417">
    <property type="component" value="Unassembled WGS sequence"/>
</dbReference>
<dbReference type="RefSeq" id="XP_064712592.1">
    <property type="nucleotide sequence ID" value="XM_064844732.1"/>
</dbReference>